<evidence type="ECO:0000256" key="2">
    <source>
        <dbReference type="ARBA" id="ARBA00022516"/>
    </source>
</evidence>
<evidence type="ECO:0000256" key="10">
    <source>
        <dbReference type="HAMAP-Rule" id="MF_01043"/>
    </source>
</evidence>
<evidence type="ECO:0000256" key="6">
    <source>
        <dbReference type="ARBA" id="ARBA00023098"/>
    </source>
</evidence>
<keyword evidence="4 10" id="KW-0812">Transmembrane</keyword>
<name>A0ABT8LIF9_9BACT</name>
<evidence type="ECO:0000256" key="8">
    <source>
        <dbReference type="ARBA" id="ARBA00023209"/>
    </source>
</evidence>
<dbReference type="EC" id="2.3.1.275" evidence="10"/>
<dbReference type="RefSeq" id="WP_346761865.1">
    <property type="nucleotide sequence ID" value="NZ_JAUJEB010000009.1"/>
</dbReference>
<feature type="transmembrane region" description="Helical" evidence="10">
    <location>
        <begin position="89"/>
        <end position="109"/>
    </location>
</feature>
<comment type="subunit">
    <text evidence="10">Probably interacts with PlsX.</text>
</comment>
<evidence type="ECO:0000256" key="1">
    <source>
        <dbReference type="ARBA" id="ARBA00022475"/>
    </source>
</evidence>
<dbReference type="SMART" id="SM01207">
    <property type="entry name" value="G3P_acyltransf"/>
    <property type="match status" value="1"/>
</dbReference>
<dbReference type="Pfam" id="PF02660">
    <property type="entry name" value="G3P_acyltransf"/>
    <property type="match status" value="1"/>
</dbReference>
<evidence type="ECO:0000313" key="12">
    <source>
        <dbReference type="Proteomes" id="UP001172083"/>
    </source>
</evidence>
<keyword evidence="11" id="KW-0012">Acyltransferase</keyword>
<keyword evidence="2 10" id="KW-0444">Lipid biosynthesis</keyword>
<comment type="caution">
    <text evidence="11">The sequence shown here is derived from an EMBL/GenBank/DDBJ whole genome shotgun (WGS) entry which is preliminary data.</text>
</comment>
<evidence type="ECO:0000256" key="9">
    <source>
        <dbReference type="ARBA" id="ARBA00023264"/>
    </source>
</evidence>
<dbReference type="PANTHER" id="PTHR30309">
    <property type="entry name" value="INNER MEMBRANE PROTEIN YGIH"/>
    <property type="match status" value="1"/>
</dbReference>
<organism evidence="11 12">
    <name type="scientific">Agaribacillus aureus</name>
    <dbReference type="NCBI Taxonomy" id="3051825"/>
    <lineage>
        <taxon>Bacteria</taxon>
        <taxon>Pseudomonadati</taxon>
        <taxon>Bacteroidota</taxon>
        <taxon>Cytophagia</taxon>
        <taxon>Cytophagales</taxon>
        <taxon>Splendidivirgaceae</taxon>
        <taxon>Agaribacillus</taxon>
    </lineage>
</organism>
<comment type="pathway">
    <text evidence="10">Lipid metabolism; phospholipid metabolism.</text>
</comment>
<evidence type="ECO:0000256" key="3">
    <source>
        <dbReference type="ARBA" id="ARBA00022679"/>
    </source>
</evidence>
<comment type="subcellular location">
    <subcellularLocation>
        <location evidence="10">Cell membrane</location>
        <topology evidence="10">Multi-pass membrane protein</topology>
    </subcellularLocation>
</comment>
<accession>A0ABT8LIF9</accession>
<comment type="similarity">
    <text evidence="10">Belongs to the PlsY family.</text>
</comment>
<keyword evidence="8 10" id="KW-0594">Phospholipid biosynthesis</keyword>
<evidence type="ECO:0000256" key="5">
    <source>
        <dbReference type="ARBA" id="ARBA00022989"/>
    </source>
</evidence>
<comment type="function">
    <text evidence="10">Catalyzes the transfer of an acyl group from acyl-phosphate (acyl-PO(4)) to glycerol-3-phosphate (G3P) to form lysophosphatidic acid (LPA). This enzyme utilizes acyl-phosphate as fatty acyl donor, but not acyl-CoA or acyl-ACP.</text>
</comment>
<dbReference type="NCBIfam" id="TIGR00023">
    <property type="entry name" value="glycerol-3-phosphate 1-O-acyltransferase PlsY"/>
    <property type="match status" value="1"/>
</dbReference>
<feature type="transmembrane region" description="Helical" evidence="10">
    <location>
        <begin position="121"/>
        <end position="144"/>
    </location>
</feature>
<dbReference type="EMBL" id="JAUJEB010000009">
    <property type="protein sequence ID" value="MDN5216530.1"/>
    <property type="molecule type" value="Genomic_DNA"/>
</dbReference>
<keyword evidence="1 10" id="KW-1003">Cell membrane</keyword>
<feature type="transmembrane region" description="Helical" evidence="10">
    <location>
        <begin position="151"/>
        <end position="169"/>
    </location>
</feature>
<keyword evidence="3 10" id="KW-0808">Transferase</keyword>
<keyword evidence="12" id="KW-1185">Reference proteome</keyword>
<keyword evidence="6 10" id="KW-0443">Lipid metabolism</keyword>
<comment type="catalytic activity">
    <reaction evidence="10">
        <text>an acyl phosphate + sn-glycerol 3-phosphate = a 1-acyl-sn-glycero-3-phosphate + phosphate</text>
        <dbReference type="Rhea" id="RHEA:34075"/>
        <dbReference type="ChEBI" id="CHEBI:43474"/>
        <dbReference type="ChEBI" id="CHEBI:57597"/>
        <dbReference type="ChEBI" id="CHEBI:57970"/>
        <dbReference type="ChEBI" id="CHEBI:59918"/>
        <dbReference type="EC" id="2.3.1.275"/>
    </reaction>
</comment>
<dbReference type="PANTHER" id="PTHR30309:SF0">
    <property type="entry name" value="GLYCEROL-3-PHOSPHATE ACYLTRANSFERASE-RELATED"/>
    <property type="match status" value="1"/>
</dbReference>
<keyword evidence="7 10" id="KW-0472">Membrane</keyword>
<dbReference type="Proteomes" id="UP001172083">
    <property type="component" value="Unassembled WGS sequence"/>
</dbReference>
<gene>
    <name evidence="10 11" type="primary">plsY</name>
    <name evidence="11" type="ORF">QQ020_30960</name>
</gene>
<keyword evidence="5 10" id="KW-1133">Transmembrane helix</keyword>
<evidence type="ECO:0000256" key="7">
    <source>
        <dbReference type="ARBA" id="ARBA00023136"/>
    </source>
</evidence>
<dbReference type="HAMAP" id="MF_01043">
    <property type="entry name" value="PlsY"/>
    <property type="match status" value="1"/>
</dbReference>
<evidence type="ECO:0000256" key="4">
    <source>
        <dbReference type="ARBA" id="ARBA00022692"/>
    </source>
</evidence>
<evidence type="ECO:0000313" key="11">
    <source>
        <dbReference type="EMBL" id="MDN5216530.1"/>
    </source>
</evidence>
<sequence length="217" mass="23303">MNFPLVAVSVVLAYLIGSIPTAVWVGTSRYGIDVREHGSGNAGATNTFRVLGAKAGIVVMLVDIMKGLAASSLAVLLFLINAIPQHDIVVFKLILGIIAILGHIFPVYVNFKGGKGVATLLGMALAIKFPVALICVGVFFIVLLISRYVSLSSIIGTLAFPILMTVPVFSPGEPVLVVFGFALFGIVTYTHKKNIKRILNGEENKTYLRFKKKSEQI</sequence>
<reference evidence="11" key="1">
    <citation type="submission" date="2023-06" db="EMBL/GenBank/DDBJ databases">
        <title>Genomic of Agaribacillus aureum.</title>
        <authorList>
            <person name="Wang G."/>
        </authorList>
    </citation>
    <scope>NUCLEOTIDE SEQUENCE</scope>
    <source>
        <strain evidence="11">BMA12</strain>
    </source>
</reference>
<feature type="transmembrane region" description="Helical" evidence="10">
    <location>
        <begin position="175"/>
        <end position="191"/>
    </location>
</feature>
<protein>
    <recommendedName>
        <fullName evidence="10">Glycerol-3-phosphate acyltransferase</fullName>
    </recommendedName>
    <alternativeName>
        <fullName evidence="10">Acyl-PO4 G3P acyltransferase</fullName>
    </alternativeName>
    <alternativeName>
        <fullName evidence="10">Acyl-phosphate--glycerol-3-phosphate acyltransferase</fullName>
    </alternativeName>
    <alternativeName>
        <fullName evidence="10">G3P acyltransferase</fullName>
        <shortName evidence="10">GPAT</shortName>
        <ecNumber evidence="10">2.3.1.275</ecNumber>
    </alternativeName>
    <alternativeName>
        <fullName evidence="10">Lysophosphatidic acid synthase</fullName>
        <shortName evidence="10">LPA synthase</shortName>
    </alternativeName>
</protein>
<dbReference type="InterPro" id="IPR003811">
    <property type="entry name" value="G3P_acylTferase_PlsY"/>
</dbReference>
<keyword evidence="9 10" id="KW-1208">Phospholipid metabolism</keyword>
<feature type="transmembrane region" description="Helical" evidence="10">
    <location>
        <begin position="57"/>
        <end position="80"/>
    </location>
</feature>
<proteinExistence type="inferred from homology"/>
<dbReference type="GO" id="GO:0004366">
    <property type="term" value="F:glycerol-3-phosphate O-acyltransferase activity"/>
    <property type="evidence" value="ECO:0007669"/>
    <property type="project" value="UniProtKB-EC"/>
</dbReference>